<reference evidence="1 2" key="1">
    <citation type="submission" date="2023-10" db="EMBL/GenBank/DDBJ databases">
        <title>The complete genome sequence of Methanoculleus palmolei DSM 4273.</title>
        <authorList>
            <person name="Lai S.-J."/>
            <person name="You Y.-T."/>
            <person name="Chen S.-C."/>
        </authorList>
    </citation>
    <scope>NUCLEOTIDE SEQUENCE [LARGE SCALE GENOMIC DNA]</scope>
    <source>
        <strain evidence="1 2">DSM 4273</strain>
    </source>
</reference>
<gene>
    <name evidence="1" type="ORF">R6Y95_06435</name>
</gene>
<dbReference type="Proteomes" id="UP001626603">
    <property type="component" value="Chromosome"/>
</dbReference>
<protein>
    <submittedName>
        <fullName evidence="1">MoaD/ThiS family protein</fullName>
    </submittedName>
</protein>
<dbReference type="AlphaFoldDB" id="A0ABD8A6D3"/>
<dbReference type="InterPro" id="IPR012675">
    <property type="entry name" value="Beta-grasp_dom_sf"/>
</dbReference>
<organism evidence="1 2">
    <name type="scientific">Methanoculleus palmolei</name>
    <dbReference type="NCBI Taxonomy" id="72612"/>
    <lineage>
        <taxon>Archaea</taxon>
        <taxon>Methanobacteriati</taxon>
        <taxon>Methanobacteriota</taxon>
        <taxon>Stenosarchaea group</taxon>
        <taxon>Methanomicrobia</taxon>
        <taxon>Methanomicrobiales</taxon>
        <taxon>Methanomicrobiaceae</taxon>
        <taxon>Methanoculleus</taxon>
    </lineage>
</organism>
<accession>A0ABD8A6D3</accession>
<dbReference type="Gene3D" id="3.10.20.30">
    <property type="match status" value="1"/>
</dbReference>
<dbReference type="PANTHER" id="PTHR38031:SF1">
    <property type="entry name" value="SULFUR CARRIER PROTEIN CYSO"/>
    <property type="match status" value="1"/>
</dbReference>
<proteinExistence type="predicted"/>
<dbReference type="InterPro" id="IPR016155">
    <property type="entry name" value="Mopterin_synth/thiamin_S_b"/>
</dbReference>
<dbReference type="PANTHER" id="PTHR38031">
    <property type="entry name" value="SULFUR CARRIER PROTEIN SLR0821-RELATED"/>
    <property type="match status" value="1"/>
</dbReference>
<keyword evidence="2" id="KW-1185">Reference proteome</keyword>
<sequence>MKVTLRFFARFGELLGKSRVVDAPENTSLSDLIRDAASQNSEGYGSIFDEHGAFRDFVILMRNGKRVPAAAADRTLLSEGDEVAVFPPVAGG</sequence>
<dbReference type="EMBL" id="CP137641">
    <property type="protein sequence ID" value="WOX55107.1"/>
    <property type="molecule type" value="Genomic_DNA"/>
</dbReference>
<name>A0ABD8A6D3_9EURY</name>
<evidence type="ECO:0000313" key="1">
    <source>
        <dbReference type="EMBL" id="WOX55107.1"/>
    </source>
</evidence>
<dbReference type="InterPro" id="IPR052045">
    <property type="entry name" value="Sulfur_Carrier/Prot_Modifier"/>
</dbReference>
<evidence type="ECO:0000313" key="2">
    <source>
        <dbReference type="Proteomes" id="UP001626603"/>
    </source>
</evidence>
<dbReference type="SUPFAM" id="SSF54285">
    <property type="entry name" value="MoaD/ThiS"/>
    <property type="match status" value="1"/>
</dbReference>
<dbReference type="Pfam" id="PF02597">
    <property type="entry name" value="ThiS"/>
    <property type="match status" value="1"/>
</dbReference>
<dbReference type="CDD" id="cd17040">
    <property type="entry name" value="Ubl_MoaD_like"/>
    <property type="match status" value="1"/>
</dbReference>
<dbReference type="InterPro" id="IPR003749">
    <property type="entry name" value="ThiS/MoaD-like"/>
</dbReference>